<dbReference type="RefSeq" id="WP_279244661.1">
    <property type="nucleotide sequence ID" value="NZ_SHNN01000001.1"/>
</dbReference>
<evidence type="ECO:0000256" key="1">
    <source>
        <dbReference type="ARBA" id="ARBA00004370"/>
    </source>
</evidence>
<keyword evidence="2" id="KW-0472">Membrane</keyword>
<evidence type="ECO:0000313" key="6">
    <source>
        <dbReference type="Proteomes" id="UP001143362"/>
    </source>
</evidence>
<organism evidence="5 6">
    <name type="scientific">Candidatus Litorirhabdus singularis</name>
    <dbReference type="NCBI Taxonomy" id="2518993"/>
    <lineage>
        <taxon>Bacteria</taxon>
        <taxon>Pseudomonadati</taxon>
        <taxon>Pseudomonadota</taxon>
        <taxon>Gammaproteobacteria</taxon>
        <taxon>Cellvibrionales</taxon>
        <taxon>Halieaceae</taxon>
        <taxon>Candidatus Litorirhabdus</taxon>
    </lineage>
</organism>
<comment type="caution">
    <text evidence="5">The sequence shown here is derived from an EMBL/GenBank/DDBJ whole genome shotgun (WGS) entry which is preliminary data.</text>
</comment>
<sequence length="373" mass="40535">MKLLVTIACLTILSTTAAIAQNDATDTRAGIAPDIREDKTNLKLQRGDFVAVPIPISNPTLGTGLVAGAAYFYPQSEAQKKLQPASVTGIGAMYTSNESKAFAVVQQNYWRDDKWRFTGGAGAADLKLTLLTTDQTNSEKNLDWRIEGTFFYAKLARRLQGDWYGGVLTRVVDADQSIESSVVTSSNSDFDEAGNVRSVGLGVYVEYDQRDNPLNSSSGLYFKLDALFNDEAIGSNDTYQSLASVLKSYHQQSESLVLAWEAQACRRSGTTPLWDACTVKLRGFSATDYLGTVSASAQGEARWELSERWGIVGFAGVGYVGSSFSGIRDNEPIPSYGLGLRFMVLKAKRINLRVDFARSADSDAVHVSVGEAF</sequence>
<protein>
    <recommendedName>
        <fullName evidence="4">Bacterial surface antigen (D15) domain-containing protein</fullName>
    </recommendedName>
</protein>
<keyword evidence="6" id="KW-1185">Reference proteome</keyword>
<comment type="subcellular location">
    <subcellularLocation>
        <location evidence="1">Membrane</location>
    </subcellularLocation>
</comment>
<reference evidence="5" key="1">
    <citation type="submission" date="2019-02" db="EMBL/GenBank/DDBJ databases">
        <authorList>
            <person name="Li S.-H."/>
        </authorList>
    </citation>
    <scope>NUCLEOTIDE SEQUENCE</scope>
    <source>
        <strain evidence="5">IMCC14734</strain>
    </source>
</reference>
<dbReference type="Pfam" id="PF01103">
    <property type="entry name" value="Omp85"/>
    <property type="match status" value="1"/>
</dbReference>
<evidence type="ECO:0000313" key="5">
    <source>
        <dbReference type="EMBL" id="MCX2980688.1"/>
    </source>
</evidence>
<feature type="domain" description="Bacterial surface antigen (D15)" evidence="4">
    <location>
        <begin position="106"/>
        <end position="342"/>
    </location>
</feature>
<feature type="chain" id="PRO_5045563668" description="Bacterial surface antigen (D15) domain-containing protein" evidence="3">
    <location>
        <begin position="21"/>
        <end position="373"/>
    </location>
</feature>
<evidence type="ECO:0000256" key="3">
    <source>
        <dbReference type="SAM" id="SignalP"/>
    </source>
</evidence>
<evidence type="ECO:0000259" key="4">
    <source>
        <dbReference type="Pfam" id="PF01103"/>
    </source>
</evidence>
<accession>A0ABT3TEI5</accession>
<gene>
    <name evidence="5" type="ORF">EYC98_07330</name>
</gene>
<dbReference type="Proteomes" id="UP001143362">
    <property type="component" value="Unassembled WGS sequence"/>
</dbReference>
<keyword evidence="3" id="KW-0732">Signal</keyword>
<name>A0ABT3TEI5_9GAMM</name>
<dbReference type="InterPro" id="IPR000184">
    <property type="entry name" value="Bac_surfAg_D15"/>
</dbReference>
<dbReference type="Gene3D" id="2.40.160.50">
    <property type="entry name" value="membrane protein fhac: a member of the omp85/tpsb transporter family"/>
    <property type="match status" value="1"/>
</dbReference>
<evidence type="ECO:0000256" key="2">
    <source>
        <dbReference type="ARBA" id="ARBA00023136"/>
    </source>
</evidence>
<proteinExistence type="predicted"/>
<feature type="signal peptide" evidence="3">
    <location>
        <begin position="1"/>
        <end position="20"/>
    </location>
</feature>
<dbReference type="EMBL" id="SHNN01000001">
    <property type="protein sequence ID" value="MCX2980688.1"/>
    <property type="molecule type" value="Genomic_DNA"/>
</dbReference>